<dbReference type="AlphaFoldDB" id="A0AAN4W2S5"/>
<gene>
    <name evidence="1" type="ORF">PEDI_52310</name>
</gene>
<dbReference type="RefSeq" id="WP_338239745.1">
    <property type="nucleotide sequence ID" value="NZ_BQKE01000006.1"/>
</dbReference>
<dbReference type="EMBL" id="BQKE01000006">
    <property type="protein sequence ID" value="GJM64679.1"/>
    <property type="molecule type" value="Genomic_DNA"/>
</dbReference>
<organism evidence="1 2">
    <name type="scientific">Persicobacter diffluens</name>
    <dbReference type="NCBI Taxonomy" id="981"/>
    <lineage>
        <taxon>Bacteria</taxon>
        <taxon>Pseudomonadati</taxon>
        <taxon>Bacteroidota</taxon>
        <taxon>Cytophagia</taxon>
        <taxon>Cytophagales</taxon>
        <taxon>Persicobacteraceae</taxon>
        <taxon>Persicobacter</taxon>
    </lineage>
</organism>
<evidence type="ECO:0000313" key="2">
    <source>
        <dbReference type="Proteomes" id="UP001310022"/>
    </source>
</evidence>
<protein>
    <submittedName>
        <fullName evidence="1">Uncharacterized protein</fullName>
    </submittedName>
</protein>
<dbReference type="Proteomes" id="UP001310022">
    <property type="component" value="Unassembled WGS sequence"/>
</dbReference>
<name>A0AAN4W2S5_9BACT</name>
<reference evidence="1 2" key="1">
    <citation type="submission" date="2021-12" db="EMBL/GenBank/DDBJ databases">
        <title>Genome sequencing of bacteria with rrn-lacking chromosome and rrn-plasmid.</title>
        <authorList>
            <person name="Anda M."/>
            <person name="Iwasaki W."/>
        </authorList>
    </citation>
    <scope>NUCLEOTIDE SEQUENCE [LARGE SCALE GENOMIC DNA]</scope>
    <source>
        <strain evidence="1 2">NBRC 15940</strain>
    </source>
</reference>
<proteinExistence type="predicted"/>
<accession>A0AAN4W2S5</accession>
<keyword evidence="2" id="KW-1185">Reference proteome</keyword>
<comment type="caution">
    <text evidence="1">The sequence shown here is derived from an EMBL/GenBank/DDBJ whole genome shotgun (WGS) entry which is preliminary data.</text>
</comment>
<sequence length="132" mass="15206">MKRKAAKKPPMVALKFRVSQAEHEQIKLMQSQHNPENLSAMLRQFVMDAVKEERVYQRDSKQDVMQSIHLLGTVMSNCHFSLEECKGGILLGYQHGRIKEEQVELLLKVIETYTSTLCELTLAYRNLVSSLI</sequence>
<evidence type="ECO:0000313" key="1">
    <source>
        <dbReference type="EMBL" id="GJM64679.1"/>
    </source>
</evidence>